<feature type="region of interest" description="Disordered" evidence="1">
    <location>
        <begin position="84"/>
        <end position="136"/>
    </location>
</feature>
<sequence length="582" mass="64953">MATPLNRKRQHADDGAQGDHPCKKIKSGRSHHRASNFSPEFWDNLSKVWLTPRALRELDRRNDIRPRDRTPTEEVLSSGIARFARRGGPDLRHLRGCPEPKHNEMSAHRSSTSSRPSRNTQTTNATSLSSKTRRSSAYDDAFEQHLHDSGIYMEGYEHAGGVTREPDNLCQIQQGLLVPRASLSPSRIPDSLFREFTKKNRTKSEGTVMRNVIPIIAGNADIPNEGHLPFTNFESLTNETTVKLVPDYFDGAQVKDIHSQVRQDLSRTIIPTKHADVPVAPNFFLEAKAPRGGADVALRQACHDGAYGAHAMHSLQNYGNDEPVYDNNAHTFSSKYHDGTLKLYTHHPTAPTTPGGRPEYHMTQVKAFAMTSDRNTFVGGATAFRNARDMASGYRNEFIAAANSRAEQSHLLAQTDASPAIANAAYTSQTAHDNLQQDIFNQSIDFTALPPYLDTDDDSQYPIQEPAALDGDPSTSFITSFTSGFSSTDPTSKRPRQSHSPPSSVAETSSAKSRSRPSTRSQTKSHWVETYRRNGKLCFKNLHNQEIETRLREWKEQDADGTSCFYWKSPKSGRVFWTSKLA</sequence>
<protein>
    <submittedName>
        <fullName evidence="3">Uu.00g136930.m01.CDS01</fullName>
    </submittedName>
</protein>
<feature type="domain" description="DUF7924" evidence="2">
    <location>
        <begin position="246"/>
        <end position="376"/>
    </location>
</feature>
<gene>
    <name evidence="3" type="ORF">KHLLAP_LOCUS9135</name>
</gene>
<dbReference type="Proteomes" id="UP001295740">
    <property type="component" value="Unassembled WGS sequence"/>
</dbReference>
<comment type="caution">
    <text evidence="3">The sequence shown here is derived from an EMBL/GenBank/DDBJ whole genome shotgun (WGS) entry which is preliminary data.</text>
</comment>
<feature type="compositionally biased region" description="Low complexity" evidence="1">
    <location>
        <begin position="108"/>
        <end position="123"/>
    </location>
</feature>
<feature type="compositionally biased region" description="Polar residues" evidence="1">
    <location>
        <begin position="498"/>
        <end position="525"/>
    </location>
</feature>
<accession>A0AAI8VQC6</accession>
<proteinExistence type="predicted"/>
<organism evidence="3 4">
    <name type="scientific">Anthostomella pinea</name>
    <dbReference type="NCBI Taxonomy" id="933095"/>
    <lineage>
        <taxon>Eukaryota</taxon>
        <taxon>Fungi</taxon>
        <taxon>Dikarya</taxon>
        <taxon>Ascomycota</taxon>
        <taxon>Pezizomycotina</taxon>
        <taxon>Sordariomycetes</taxon>
        <taxon>Xylariomycetidae</taxon>
        <taxon>Xylariales</taxon>
        <taxon>Xylariaceae</taxon>
        <taxon>Anthostomella</taxon>
    </lineage>
</organism>
<feature type="compositionally biased region" description="Basic and acidic residues" evidence="1">
    <location>
        <begin position="87"/>
        <end position="107"/>
    </location>
</feature>
<dbReference type="InterPro" id="IPR057684">
    <property type="entry name" value="DUF7924"/>
</dbReference>
<feature type="compositionally biased region" description="Basic residues" evidence="1">
    <location>
        <begin position="1"/>
        <end position="10"/>
    </location>
</feature>
<evidence type="ECO:0000259" key="2">
    <source>
        <dbReference type="Pfam" id="PF25545"/>
    </source>
</evidence>
<name>A0AAI8VQC6_9PEZI</name>
<reference evidence="3" key="1">
    <citation type="submission" date="2023-10" db="EMBL/GenBank/DDBJ databases">
        <authorList>
            <person name="Hackl T."/>
        </authorList>
    </citation>
    <scope>NUCLEOTIDE SEQUENCE</scope>
</reference>
<feature type="region of interest" description="Disordered" evidence="1">
    <location>
        <begin position="1"/>
        <end position="37"/>
    </location>
</feature>
<evidence type="ECO:0000313" key="3">
    <source>
        <dbReference type="EMBL" id="CAJ2508667.1"/>
    </source>
</evidence>
<dbReference type="AlphaFoldDB" id="A0AAI8VQC6"/>
<dbReference type="Pfam" id="PF25545">
    <property type="entry name" value="DUF7924"/>
    <property type="match status" value="1"/>
</dbReference>
<feature type="region of interest" description="Disordered" evidence="1">
    <location>
        <begin position="451"/>
        <end position="527"/>
    </location>
</feature>
<evidence type="ECO:0000256" key="1">
    <source>
        <dbReference type="SAM" id="MobiDB-lite"/>
    </source>
</evidence>
<evidence type="ECO:0000313" key="4">
    <source>
        <dbReference type="Proteomes" id="UP001295740"/>
    </source>
</evidence>
<dbReference type="EMBL" id="CAUWAG010000012">
    <property type="protein sequence ID" value="CAJ2508667.1"/>
    <property type="molecule type" value="Genomic_DNA"/>
</dbReference>
<feature type="compositionally biased region" description="Low complexity" evidence="1">
    <location>
        <begin position="474"/>
        <end position="490"/>
    </location>
</feature>
<keyword evidence="4" id="KW-1185">Reference proteome</keyword>
<feature type="compositionally biased region" description="Basic residues" evidence="1">
    <location>
        <begin position="23"/>
        <end position="34"/>
    </location>
</feature>